<name>A0ABU7NIB9_9ACTN</name>
<dbReference type="RefSeq" id="WP_330820682.1">
    <property type="nucleotide sequence ID" value="NZ_JAZBJP010000001.1"/>
</dbReference>
<evidence type="ECO:0000313" key="2">
    <source>
        <dbReference type="Proteomes" id="UP001307760"/>
    </source>
</evidence>
<reference evidence="1 2" key="1">
    <citation type="submission" date="2023-12" db="EMBL/GenBank/DDBJ databases">
        <title>30 novel species of actinomycetes from the DSMZ collection.</title>
        <authorList>
            <person name="Nouioui I."/>
        </authorList>
    </citation>
    <scope>NUCLEOTIDE SEQUENCE [LARGE SCALE GENOMIC DNA]</scope>
    <source>
        <strain evidence="1 2">DSM 41528</strain>
    </source>
</reference>
<evidence type="ECO:0000313" key="1">
    <source>
        <dbReference type="EMBL" id="MEE4418618.1"/>
    </source>
</evidence>
<protein>
    <submittedName>
        <fullName evidence="1">Uncharacterized protein</fullName>
    </submittedName>
</protein>
<sequence>MFFAGRSEDFESLLGGINESCNSAPPVLIGGDDVARLAADADRRGHYPGIPYDFLDFTLGSAHCDGTSELYAELSRLFPEECAKVPNSSLDGHAALGFDAVKLYVNAVKQLREEAAQMPLTPPAVWHAISGVHGDGALDGASGIISFGGEVDRQVPLDKLLSVQRIDRTGRPAQAGFCGRVGGRKQAAWCPALEPEEG</sequence>
<accession>A0ABU7NIB9</accession>
<comment type="caution">
    <text evidence="1">The sequence shown here is derived from an EMBL/GenBank/DDBJ whole genome shotgun (WGS) entry which is preliminary data.</text>
</comment>
<organism evidence="1 2">
    <name type="scientific">Streptomyces bugieae</name>
    <dbReference type="NCBI Taxonomy" id="3098223"/>
    <lineage>
        <taxon>Bacteria</taxon>
        <taxon>Bacillati</taxon>
        <taxon>Actinomycetota</taxon>
        <taxon>Actinomycetes</taxon>
        <taxon>Kitasatosporales</taxon>
        <taxon>Streptomycetaceae</taxon>
        <taxon>Streptomyces</taxon>
    </lineage>
</organism>
<keyword evidence="2" id="KW-1185">Reference proteome</keyword>
<proteinExistence type="predicted"/>
<gene>
    <name evidence="1" type="ORF">V2J85_04535</name>
</gene>
<dbReference type="Proteomes" id="UP001307760">
    <property type="component" value="Unassembled WGS sequence"/>
</dbReference>
<dbReference type="EMBL" id="JAZBJP010000001">
    <property type="protein sequence ID" value="MEE4418618.1"/>
    <property type="molecule type" value="Genomic_DNA"/>
</dbReference>